<comment type="similarity">
    <text evidence="2">Belongs to the ESS2 family.</text>
</comment>
<keyword evidence="3" id="KW-0539">Nucleus</keyword>
<feature type="compositionally biased region" description="Basic and acidic residues" evidence="4">
    <location>
        <begin position="277"/>
        <end position="295"/>
    </location>
</feature>
<feature type="region of interest" description="Disordered" evidence="4">
    <location>
        <begin position="73"/>
        <end position="113"/>
    </location>
</feature>
<comment type="subcellular location">
    <subcellularLocation>
        <location evidence="1">Nucleus</location>
    </subcellularLocation>
</comment>
<dbReference type="GO" id="GO:0071013">
    <property type="term" value="C:catalytic step 2 spliceosome"/>
    <property type="evidence" value="ECO:0007669"/>
    <property type="project" value="TreeGrafter"/>
</dbReference>
<comment type="caution">
    <text evidence="5">The sequence shown here is derived from an EMBL/GenBank/DDBJ whole genome shotgun (WGS) entry which is preliminary data.</text>
</comment>
<evidence type="ECO:0000313" key="5">
    <source>
        <dbReference type="EMBL" id="KTB42836.1"/>
    </source>
</evidence>
<dbReference type="PANTHER" id="PTHR12940">
    <property type="entry name" value="ES-2 PROTEIN - RELATED"/>
    <property type="match status" value="1"/>
</dbReference>
<evidence type="ECO:0000313" key="6">
    <source>
        <dbReference type="Proteomes" id="UP000054988"/>
    </source>
</evidence>
<dbReference type="Proteomes" id="UP000054988">
    <property type="component" value="Unassembled WGS sequence"/>
</dbReference>
<dbReference type="PANTHER" id="PTHR12940:SF0">
    <property type="entry name" value="SPLICING FACTOR ESS-2 HOMOLOG"/>
    <property type="match status" value="1"/>
</dbReference>
<gene>
    <name evidence="5" type="ORF">WG66_4635</name>
</gene>
<dbReference type="AlphaFoldDB" id="A0A0W0G2R7"/>
<feature type="compositionally biased region" description="Gly residues" evidence="4">
    <location>
        <begin position="428"/>
        <end position="442"/>
    </location>
</feature>
<feature type="region of interest" description="Disordered" evidence="4">
    <location>
        <begin position="428"/>
        <end position="465"/>
    </location>
</feature>
<evidence type="ECO:0000256" key="3">
    <source>
        <dbReference type="ARBA" id="ARBA00023242"/>
    </source>
</evidence>
<organism evidence="5 6">
    <name type="scientific">Moniliophthora roreri</name>
    <name type="common">Frosty pod rot fungus</name>
    <name type="synonym">Monilia roreri</name>
    <dbReference type="NCBI Taxonomy" id="221103"/>
    <lineage>
        <taxon>Eukaryota</taxon>
        <taxon>Fungi</taxon>
        <taxon>Dikarya</taxon>
        <taxon>Basidiomycota</taxon>
        <taxon>Agaricomycotina</taxon>
        <taxon>Agaricomycetes</taxon>
        <taxon>Agaricomycetidae</taxon>
        <taxon>Agaricales</taxon>
        <taxon>Marasmiineae</taxon>
        <taxon>Marasmiaceae</taxon>
        <taxon>Moniliophthora</taxon>
    </lineage>
</organism>
<evidence type="ECO:0000256" key="1">
    <source>
        <dbReference type="ARBA" id="ARBA00004123"/>
    </source>
</evidence>
<name>A0A0W0G2R7_MONRR</name>
<feature type="region of interest" description="Disordered" evidence="4">
    <location>
        <begin position="198"/>
        <end position="360"/>
    </location>
</feature>
<evidence type="ECO:0000256" key="2">
    <source>
        <dbReference type="ARBA" id="ARBA00009072"/>
    </source>
</evidence>
<dbReference type="eggNOG" id="KOG2627">
    <property type="taxonomic scope" value="Eukaryota"/>
</dbReference>
<evidence type="ECO:0000256" key="4">
    <source>
        <dbReference type="SAM" id="MobiDB-lite"/>
    </source>
</evidence>
<dbReference type="Pfam" id="PF09751">
    <property type="entry name" value="Es2"/>
    <property type="match status" value="1"/>
</dbReference>
<accession>A0A0W0G2R7</accession>
<reference evidence="5 6" key="1">
    <citation type="submission" date="2015-12" db="EMBL/GenBank/DDBJ databases">
        <title>Draft genome sequence of Moniliophthora roreri, the causal agent of frosty pod rot of cacao.</title>
        <authorList>
            <person name="Aime M.C."/>
            <person name="Diaz-Valderrama J.R."/>
            <person name="Kijpornyongpan T."/>
            <person name="Phillips-Mora W."/>
        </authorList>
    </citation>
    <scope>NUCLEOTIDE SEQUENCE [LARGE SCALE GENOMIC DNA]</scope>
    <source>
        <strain evidence="5 6">MCA 2952</strain>
    </source>
</reference>
<feature type="compositionally biased region" description="Basic and acidic residues" evidence="4">
    <location>
        <begin position="205"/>
        <end position="230"/>
    </location>
</feature>
<dbReference type="EMBL" id="LATX01001295">
    <property type="protein sequence ID" value="KTB42836.1"/>
    <property type="molecule type" value="Genomic_DNA"/>
</dbReference>
<feature type="region of interest" description="Disordered" evidence="4">
    <location>
        <begin position="489"/>
        <end position="517"/>
    </location>
</feature>
<sequence>MDSTPRSTTPERSLNRQLVLEEDEYTAALSHIIARDFFPSLVHLDATNGYLDALQSRDPHLINASMRRLEQISDTPARSSHRRAPYQTPSQTPYGERPYETPLRPGNGEPPTKKARYDAELSLDQFQARYTSEDNSSFTKILDEENRQRKEKWSWAWEAQKRVEEQKNRMIEARERMLIEPAPATGVREKFVIETPSAAGLITDGKNDKKEMEEVDEAKSDEDKEDEKGKQVVLKRSGEGDVDVMAPKKDTRPAGVDGWKFKARNSLMFPPDADASPYHEKPKIDTIPKGEERSIQHGSTRLPEQDDSTSHSQSLSAPPSPTRSRIDAAIQGTPYRPHSPTTHNFSLVPNVPSPTPSELGPAAVKQLMTWGTLNATPRIISQSDDPAESIMHPPSTPFHLPTPSSREVLSHRLSHKAAKSLRARAGLLGLGLGDTPGRTPGGKKGDMGPPSWTPKRSEAAGNLTPAAKRLLNRTTMGTIAARRAEAMERAAGWDGSKVKEKDMSKVRWTPTPSSTAR</sequence>
<proteinExistence type="inferred from homology"/>
<feature type="compositionally biased region" description="Basic and acidic residues" evidence="4">
    <location>
        <begin position="496"/>
        <end position="505"/>
    </location>
</feature>
<dbReference type="InterPro" id="IPR019148">
    <property type="entry name" value="Nuclear_protein_DGCR14_ESS-2"/>
</dbReference>
<feature type="region of interest" description="Disordered" evidence="4">
    <location>
        <begin position="384"/>
        <end position="405"/>
    </location>
</feature>
<protein>
    <submittedName>
        <fullName evidence="5">Uncharacterized protein</fullName>
    </submittedName>
</protein>